<organism evidence="1 2">
    <name type="scientific">Treponema rectale</name>
    <dbReference type="NCBI Taxonomy" id="744512"/>
    <lineage>
        <taxon>Bacteria</taxon>
        <taxon>Pseudomonadati</taxon>
        <taxon>Spirochaetota</taxon>
        <taxon>Spirochaetia</taxon>
        <taxon>Spirochaetales</taxon>
        <taxon>Treponemataceae</taxon>
        <taxon>Treponema</taxon>
    </lineage>
</organism>
<accession>A0A840SJ09</accession>
<dbReference type="EMBL" id="JACHFR010000004">
    <property type="protein sequence ID" value="MBB5219876.1"/>
    <property type="molecule type" value="Genomic_DNA"/>
</dbReference>
<evidence type="ECO:0008006" key="3">
    <source>
        <dbReference type="Google" id="ProtNLM"/>
    </source>
</evidence>
<evidence type="ECO:0000313" key="2">
    <source>
        <dbReference type="Proteomes" id="UP000578697"/>
    </source>
</evidence>
<dbReference type="AlphaFoldDB" id="A0A840SJ09"/>
<proteinExistence type="predicted"/>
<keyword evidence="2" id="KW-1185">Reference proteome</keyword>
<name>A0A840SJ09_9SPIR</name>
<evidence type="ECO:0000313" key="1">
    <source>
        <dbReference type="EMBL" id="MBB5219876.1"/>
    </source>
</evidence>
<comment type="caution">
    <text evidence="1">The sequence shown here is derived from an EMBL/GenBank/DDBJ whole genome shotgun (WGS) entry which is preliminary data.</text>
</comment>
<dbReference type="Proteomes" id="UP000578697">
    <property type="component" value="Unassembled WGS sequence"/>
</dbReference>
<protein>
    <recommendedName>
        <fullName evidence="3">Lipoprotein</fullName>
    </recommendedName>
</protein>
<sequence>MKKYILALGITSLIFASCSDVYTGGDLSASSSGFTGAEAEAASSQGTTVSGHETANYATFSLNGSDEFYSGSDPLHITSITQASDDTELTLTIKSYARLDEQTIPEAVKFQEVAANTTASICAPERKTALSYTILDITSTTESGSSSDRNVTTTVDFKVNTENVEKNTIALFIDGTALKDISGKTIVNANLNENCGEESDSLVRYIAISETSSGSSTISVSFLFGEDFSPELPYKNALSVTVNTDANGKIYFRSDSAEWADYTSGSASAKYKTDLASTLNQLYSLQTKAPGSVIWVDSPLSFEYDDTNKYYETTKITSEPGTRHRLIKHVPSKVSGLKDDTYASVQYGHSACQNYTDSYTEYETPFTSTYFANEPEYIITKTTFAVGSYDYATIKTAQASLLTVTQKGDGKYEVTAGTLGEQLKFSYYEDFIATDNEYNLIPCTVTLKNETTVILEINNTFYKGSLNLWAGKGIIVTGNSINDENHFGIWEDPEYGKASGYIKIR</sequence>
<reference evidence="1 2" key="1">
    <citation type="submission" date="2020-08" db="EMBL/GenBank/DDBJ databases">
        <title>Genomic Encyclopedia of Type Strains, Phase IV (KMG-IV): sequencing the most valuable type-strain genomes for metagenomic binning, comparative biology and taxonomic classification.</title>
        <authorList>
            <person name="Goeker M."/>
        </authorList>
    </citation>
    <scope>NUCLEOTIDE SEQUENCE [LARGE SCALE GENOMIC DNA]</scope>
    <source>
        <strain evidence="1 2">DSM 103679</strain>
    </source>
</reference>
<dbReference type="RefSeq" id="WP_184653408.1">
    <property type="nucleotide sequence ID" value="NZ_JACHFR010000004.1"/>
</dbReference>
<dbReference type="PROSITE" id="PS51257">
    <property type="entry name" value="PROKAR_LIPOPROTEIN"/>
    <property type="match status" value="1"/>
</dbReference>
<gene>
    <name evidence="1" type="ORF">HNP77_002265</name>
</gene>